<organism evidence="3 4">
    <name type="scientific">Paraconexibacter antarcticus</name>
    <dbReference type="NCBI Taxonomy" id="2949664"/>
    <lineage>
        <taxon>Bacteria</taxon>
        <taxon>Bacillati</taxon>
        <taxon>Actinomycetota</taxon>
        <taxon>Thermoleophilia</taxon>
        <taxon>Solirubrobacterales</taxon>
        <taxon>Paraconexibacteraceae</taxon>
        <taxon>Paraconexibacter</taxon>
    </lineage>
</organism>
<evidence type="ECO:0000259" key="2">
    <source>
        <dbReference type="Pfam" id="PF19878"/>
    </source>
</evidence>
<evidence type="ECO:0000256" key="1">
    <source>
        <dbReference type="SAM" id="SignalP"/>
    </source>
</evidence>
<reference evidence="3 4" key="1">
    <citation type="submission" date="2022-06" db="EMBL/GenBank/DDBJ databases">
        <title>Paraconexibacter antarcticus.</title>
        <authorList>
            <person name="Kim C.S."/>
        </authorList>
    </citation>
    <scope>NUCLEOTIDE SEQUENCE [LARGE SCALE GENOMIC DNA]</scope>
    <source>
        <strain evidence="3 4">02-257</strain>
    </source>
</reference>
<feature type="domain" description="DUF6351" evidence="2">
    <location>
        <begin position="37"/>
        <end position="710"/>
    </location>
</feature>
<sequence length="747" mass="78897">MPLGSGKTPAAIALLCALAAPATATAHVARPAPPVITDVSGRADLVSGGDVLLHVDLPARARHARVRVTLGGRSVTRRFRRSGLAMDALLTGLKVGLNLVDVRLPDGTGARLVVRNHPQGGPVFAGPQPQPRTCQKGAVDAQCNAPATYTFLYRSANPLTKGLQPYDRSRPPADVATTTTQNGRKVPFVVRLETGYQDRDQYRIATLYDPGRPWTALDPQPQFNHKLLIAHGASCGVSYAPATAPSVTSYNPADLLGLPVSTPPGIFADSVEFALGQGYVVMSTALDNSGHNCDVTTQAESLVMAKEHVIEAYGTLRYTIGTGCSGGSLAQQWIANAYPGIYQGILPTCSFPDTWSSATQVMDYHLLRAYFEHPDTWGPGVAWSPTQFGAVEGNPLPVDAIVSDIGFFDAIVPTHACPGVSAQQLYDPQANPGGVRCSIADLAVNVFGRRPPAVWSPVEQALGHGFAGVPVDNVGVQYGLAALRAGAITPSQFADLNARVGGLSIDIRPTKARIRADTPALPNAYRSGMINETNNLDRTAIIDCRGPDPGAAHDSYRAFAVRARLDREHGGHGNQLIWEGPAVIVGDTHCAQLSLVAMDRWLAAVEHDTSGAPLARKIVADKPADLGDTCLSGVGQVVAKGLCPDAVVPVYGTPRMVAGDAITTDANKCALRPLDRATEGATFTDAQRASLQATFPDGVCDFSRPGVDQQGTVAWLGYQDRRGRVITGGRPLGPVPHSVALRRRARG</sequence>
<protein>
    <submittedName>
        <fullName evidence="3">DUF6351 family protein</fullName>
    </submittedName>
</protein>
<proteinExistence type="predicted"/>
<dbReference type="EMBL" id="CP098502">
    <property type="protein sequence ID" value="UTI62322.1"/>
    <property type="molecule type" value="Genomic_DNA"/>
</dbReference>
<keyword evidence="1" id="KW-0732">Signal</keyword>
<dbReference type="InterPro" id="IPR045556">
    <property type="entry name" value="DUF6351"/>
</dbReference>
<accession>A0ABY5DND4</accession>
<evidence type="ECO:0000313" key="3">
    <source>
        <dbReference type="EMBL" id="UTI62322.1"/>
    </source>
</evidence>
<feature type="signal peptide" evidence="1">
    <location>
        <begin position="1"/>
        <end position="26"/>
    </location>
</feature>
<dbReference type="Pfam" id="PF19878">
    <property type="entry name" value="DUF6351"/>
    <property type="match status" value="1"/>
</dbReference>
<gene>
    <name evidence="3" type="ORF">NBH00_13220</name>
</gene>
<dbReference type="RefSeq" id="WP_254569060.1">
    <property type="nucleotide sequence ID" value="NZ_CP098502.1"/>
</dbReference>
<name>A0ABY5DND4_9ACTN</name>
<keyword evidence="4" id="KW-1185">Reference proteome</keyword>
<dbReference type="Proteomes" id="UP001056035">
    <property type="component" value="Chromosome"/>
</dbReference>
<evidence type="ECO:0000313" key="4">
    <source>
        <dbReference type="Proteomes" id="UP001056035"/>
    </source>
</evidence>
<feature type="chain" id="PRO_5046682587" evidence="1">
    <location>
        <begin position="27"/>
        <end position="747"/>
    </location>
</feature>